<dbReference type="Proteomes" id="UP000254134">
    <property type="component" value="Unassembled WGS sequence"/>
</dbReference>
<gene>
    <name evidence="5" type="ORF">Gocc_1846</name>
</gene>
<dbReference type="GO" id="GO:0016758">
    <property type="term" value="F:hexosyltransferase activity"/>
    <property type="evidence" value="ECO:0007669"/>
    <property type="project" value="TreeGrafter"/>
</dbReference>
<dbReference type="Gene3D" id="3.40.50.2000">
    <property type="entry name" value="Glycogen Phosphorylase B"/>
    <property type="match status" value="2"/>
</dbReference>
<dbReference type="Pfam" id="PF00534">
    <property type="entry name" value="Glycos_transf_1"/>
    <property type="match status" value="1"/>
</dbReference>
<protein>
    <submittedName>
        <fullName evidence="5">Glycosyltransferase</fullName>
    </submittedName>
</protein>
<dbReference type="InterPro" id="IPR028098">
    <property type="entry name" value="Glyco_trans_4-like_N"/>
</dbReference>
<evidence type="ECO:0000256" key="2">
    <source>
        <dbReference type="ARBA" id="ARBA00022679"/>
    </source>
</evidence>
<keyword evidence="6" id="KW-1185">Reference proteome</keyword>
<dbReference type="SUPFAM" id="SSF53756">
    <property type="entry name" value="UDP-Glycosyltransferase/glycogen phosphorylase"/>
    <property type="match status" value="1"/>
</dbReference>
<evidence type="ECO:0000313" key="5">
    <source>
        <dbReference type="EMBL" id="RDI74270.1"/>
    </source>
</evidence>
<reference evidence="6" key="2">
    <citation type="journal article" date="2019" name="MicrobiologyOpen">
        <title>High-quality draft genome sequence of Gaiella occulta isolated from a 150 meter deep mineral water borehole and comparison with the genome sequences of other deep-branching lineages of the phylum Actinobacteria.</title>
        <authorList>
            <person name="Severino R."/>
            <person name="Froufe H.J.C."/>
            <person name="Barroso C."/>
            <person name="Albuquerque L."/>
            <person name="Lobo-da-Cunha A."/>
            <person name="da Costa M.S."/>
            <person name="Egas C."/>
        </authorList>
    </citation>
    <scope>NUCLEOTIDE SEQUENCE [LARGE SCALE GENOMIC DNA]</scope>
    <source>
        <strain evidence="6">F2-233</strain>
    </source>
</reference>
<evidence type="ECO:0000256" key="1">
    <source>
        <dbReference type="ARBA" id="ARBA00022676"/>
    </source>
</evidence>
<proteinExistence type="predicted"/>
<evidence type="ECO:0000313" key="6">
    <source>
        <dbReference type="Proteomes" id="UP000254134"/>
    </source>
</evidence>
<feature type="domain" description="Glycosyl transferase family 1" evidence="3">
    <location>
        <begin position="210"/>
        <end position="377"/>
    </location>
</feature>
<dbReference type="CDD" id="cd03808">
    <property type="entry name" value="GT4_CapM-like"/>
    <property type="match status" value="1"/>
</dbReference>
<dbReference type="PANTHER" id="PTHR45947:SF3">
    <property type="entry name" value="SULFOQUINOVOSYL TRANSFERASE SQD2"/>
    <property type="match status" value="1"/>
</dbReference>
<name>A0A7M2YX14_9ACTN</name>
<dbReference type="PANTHER" id="PTHR45947">
    <property type="entry name" value="SULFOQUINOVOSYL TRANSFERASE SQD2"/>
    <property type="match status" value="1"/>
</dbReference>
<dbReference type="InterPro" id="IPR050194">
    <property type="entry name" value="Glycosyltransferase_grp1"/>
</dbReference>
<dbReference type="AlphaFoldDB" id="A0A7M2YX14"/>
<comment type="caution">
    <text evidence="5">The sequence shown here is derived from an EMBL/GenBank/DDBJ whole genome shotgun (WGS) entry which is preliminary data.</text>
</comment>
<keyword evidence="1" id="KW-0328">Glycosyltransferase</keyword>
<dbReference type="InterPro" id="IPR001296">
    <property type="entry name" value="Glyco_trans_1"/>
</dbReference>
<evidence type="ECO:0000259" key="3">
    <source>
        <dbReference type="Pfam" id="PF00534"/>
    </source>
</evidence>
<sequence>MDCIGRLAAVDQPADRIRVLRVIARLNVGGPALHVAYLSRGLAERGYDTTLVAGDVARGEESMAFVAESEGVEVVRVAGLSREIAPLRDLVAAARLAREIRRTEPDILHTHTAKAGAVGRLAALLAGSARPRVVIHTYHGHVLRGYFGSLGTWLFRAVERAFARGTDVLVAVSPQVRDDLVEIGIAPGRRFAVVRLGIDLEPRVATTVDRAQARRQLGIAPGRFVVGWFGRMTAVKRTDDLIDALVALRGRGVDACLLLVGDGTDRERLELRAKELGVARDVFFLGYQKDVARWYAVADAVVLTSVSEGTPVTIIEALAAGRPVVSTNVGGVADVVRDGVDGFLVEVGDTAVMAARLAEIAADPALGERLGQAGRERVLRRYAVARLVDDVDRLYRALLEGTSRASTSR</sequence>
<dbReference type="Pfam" id="PF13439">
    <property type="entry name" value="Glyco_transf_4"/>
    <property type="match status" value="1"/>
</dbReference>
<dbReference type="EMBL" id="QQZY01000004">
    <property type="protein sequence ID" value="RDI74270.1"/>
    <property type="molecule type" value="Genomic_DNA"/>
</dbReference>
<feature type="domain" description="Glycosyltransferase subfamily 4-like N-terminal" evidence="4">
    <location>
        <begin position="28"/>
        <end position="201"/>
    </location>
</feature>
<dbReference type="GO" id="GO:1901137">
    <property type="term" value="P:carbohydrate derivative biosynthetic process"/>
    <property type="evidence" value="ECO:0007669"/>
    <property type="project" value="UniProtKB-ARBA"/>
</dbReference>
<evidence type="ECO:0000259" key="4">
    <source>
        <dbReference type="Pfam" id="PF13439"/>
    </source>
</evidence>
<reference evidence="5 6" key="1">
    <citation type="submission" date="2018-07" db="EMBL/GenBank/DDBJ databases">
        <title>High-quality-draft genome sequence of Gaiella occulta.</title>
        <authorList>
            <person name="Severino R."/>
            <person name="Froufe H.J.C."/>
            <person name="Rainey F.A."/>
            <person name="Barroso C."/>
            <person name="Albuquerque L."/>
            <person name="Lobo-Da-Cunha A."/>
            <person name="Da Costa M.S."/>
            <person name="Egas C."/>
        </authorList>
    </citation>
    <scope>NUCLEOTIDE SEQUENCE [LARGE SCALE GENOMIC DNA]</scope>
    <source>
        <strain evidence="5 6">F2-233</strain>
    </source>
</reference>
<accession>A0A7M2YX14</accession>
<organism evidence="5 6">
    <name type="scientific">Gaiella occulta</name>
    <dbReference type="NCBI Taxonomy" id="1002870"/>
    <lineage>
        <taxon>Bacteria</taxon>
        <taxon>Bacillati</taxon>
        <taxon>Actinomycetota</taxon>
        <taxon>Thermoleophilia</taxon>
        <taxon>Gaiellales</taxon>
        <taxon>Gaiellaceae</taxon>
        <taxon>Gaiella</taxon>
    </lineage>
</organism>
<keyword evidence="2 5" id="KW-0808">Transferase</keyword>
<dbReference type="OrthoDB" id="5136778at2"/>